<feature type="domain" description="Copper amine oxidase catalytic" evidence="10">
    <location>
        <begin position="350"/>
        <end position="757"/>
    </location>
</feature>
<reference evidence="13 14" key="1">
    <citation type="submission" date="2014-04" db="EMBL/GenBank/DDBJ databases">
        <authorList>
            <consortium name="DOE Joint Genome Institute"/>
            <person name="Kuo A."/>
            <person name="Kohler A."/>
            <person name="Jargeat P."/>
            <person name="Nagy L.G."/>
            <person name="Floudas D."/>
            <person name="Copeland A."/>
            <person name="Barry K.W."/>
            <person name="Cichocki N."/>
            <person name="Veneault-Fourrey C."/>
            <person name="LaButti K."/>
            <person name="Lindquist E.A."/>
            <person name="Lipzen A."/>
            <person name="Lundell T."/>
            <person name="Morin E."/>
            <person name="Murat C."/>
            <person name="Sun H."/>
            <person name="Tunlid A."/>
            <person name="Henrissat B."/>
            <person name="Grigoriev I.V."/>
            <person name="Hibbett D.S."/>
            <person name="Martin F."/>
            <person name="Nordberg H.P."/>
            <person name="Cantor M.N."/>
            <person name="Hua S.X."/>
        </authorList>
    </citation>
    <scope>NUCLEOTIDE SEQUENCE [LARGE SCALE GENOMIC DNA]</scope>
    <source>
        <strain evidence="13 14">Ve08.2h10</strain>
    </source>
</reference>
<gene>
    <name evidence="13" type="ORF">PAXRUDRAFT_824102</name>
</gene>
<feature type="active site" description="Proton acceptor" evidence="7">
    <location>
        <position position="424"/>
    </location>
</feature>
<evidence type="ECO:0000256" key="9">
    <source>
        <dbReference type="RuleBase" id="RU000672"/>
    </source>
</evidence>
<dbReference type="GO" id="GO:0009308">
    <property type="term" value="P:amine metabolic process"/>
    <property type="evidence" value="ECO:0007669"/>
    <property type="project" value="UniProtKB-UniRule"/>
</dbReference>
<dbReference type="InterPro" id="IPR036460">
    <property type="entry name" value="Cu_amine_oxidase_C_sf"/>
</dbReference>
<dbReference type="SUPFAM" id="SSF54416">
    <property type="entry name" value="Amine oxidase N-terminal region"/>
    <property type="match status" value="2"/>
</dbReference>
<comment type="cofactor">
    <cofactor evidence="9">
        <name>Cu cation</name>
        <dbReference type="ChEBI" id="CHEBI:23378"/>
    </cofactor>
    <text evidence="9">Contains 1 topaquinone per subunit.</text>
</comment>
<dbReference type="Pfam" id="PF09248">
    <property type="entry name" value="DUF1965"/>
    <property type="match status" value="1"/>
</dbReference>
<dbReference type="Pfam" id="PF02727">
    <property type="entry name" value="Cu_amine_oxidN2"/>
    <property type="match status" value="1"/>
</dbReference>
<dbReference type="InParanoid" id="A0A0D0DIL3"/>
<dbReference type="Proteomes" id="UP000054538">
    <property type="component" value="Unassembled WGS sequence"/>
</dbReference>
<dbReference type="EC" id="1.4.3.-" evidence="9"/>
<comment type="similarity">
    <text evidence="2 9">Belongs to the copper/topaquinone oxidase family.</text>
</comment>
<dbReference type="InterPro" id="IPR015798">
    <property type="entry name" value="Cu_amine_oxidase_C"/>
</dbReference>
<feature type="active site" description="Schiff-base intermediate with substrate; via topaquinone" evidence="7">
    <location>
        <position position="507"/>
    </location>
</feature>
<comment type="PTM">
    <text evidence="8 9">Topaquinone (TPQ) is generated by copper-dependent autoxidation of a specific tyrosyl residue.</text>
</comment>
<dbReference type="EMBL" id="KN824902">
    <property type="protein sequence ID" value="KIK98197.1"/>
    <property type="molecule type" value="Genomic_DNA"/>
</dbReference>
<sequence>MAGGYELLKPATGHRRPSPLKSGYRVVSGVVILALASFLLLRINPVLLFGKQGASLAAHKNTEDDVGQCVSSTVKTAHPPAPLNPWTSLTIKEIMQIQEWLNAPEQGLNLTLGDIARPSDNHIYIIEVHYPQKSDVLNYLSSPSSSLPPRLARVVIHHGAALEPVVKNYLVGPLPIGPQTTMSQFTDIYHIDTIPYNARAFDARDWTAPEIYSQIAAPLADALQELFGGTAAGLPNDTLVPGASGPFSFDGSFRRMWLGWRRNAPGAYLHPLNLYQYIDTSGTDSSQWKQLKIVYNHQVFDTTESFLEALHNGTLKRTTLPPAQEELDLSWSTRKRTGQQRDLDHLPGPRSVSFAGLRFRVDRELQYVSWMGWGLYLGFDRDMGLSLWDIRFRDERIIYELKPQDALAQYAGNDPFQSTTAWLDRYFGMGHAVRDMLPGYDCPYEAVYLPATTFGLSGIVSRDRAICIFEHDSERPLTRHLGYDKDEFGAIKGYQLVIRSIATLGNYDYQFDYIFQLDGTIEVRISASGYLQAAYWESDQRHYGSRIWETTMGSLHDHVINYKVDLDVAGLENSLLKTTTSQETVIQPWFDEDWGNEVIQQTISREYITNEDDALLKLPNNLQGGYSFVNRDKTNKWGTVRGYAIHPGYSPIHATVVGSKRLLKNADWARYNLAVSRRKETEPSSSSVWNFNLPGGPPVEFHKFFDGENITQEDLVAWINVGMHHLPQSEDAPSTRTNTAVSSFLLTPLNYFDHDVSIESTNAILLQTPEKPGDPFTFEDYGVQPAHCIPQPPSPFEYAPVQIFNHGGDVVEFTSVEDMRSSSELYHRIKFQA</sequence>
<evidence type="ECO:0000313" key="13">
    <source>
        <dbReference type="EMBL" id="KIK98197.1"/>
    </source>
</evidence>
<dbReference type="STRING" id="930991.A0A0D0DIL3"/>
<organism evidence="13 14">
    <name type="scientific">Paxillus rubicundulus Ve08.2h10</name>
    <dbReference type="NCBI Taxonomy" id="930991"/>
    <lineage>
        <taxon>Eukaryota</taxon>
        <taxon>Fungi</taxon>
        <taxon>Dikarya</taxon>
        <taxon>Basidiomycota</taxon>
        <taxon>Agaricomycotina</taxon>
        <taxon>Agaricomycetes</taxon>
        <taxon>Agaricomycetidae</taxon>
        <taxon>Boletales</taxon>
        <taxon>Paxilineae</taxon>
        <taxon>Paxillaceae</taxon>
        <taxon>Paxillus</taxon>
    </lineage>
</organism>
<dbReference type="InterPro" id="IPR015800">
    <property type="entry name" value="Cu_amine_oxidase_N2"/>
</dbReference>
<dbReference type="PROSITE" id="PS01164">
    <property type="entry name" value="COPPER_AMINE_OXID_1"/>
    <property type="match status" value="1"/>
</dbReference>
<dbReference type="InterPro" id="IPR049948">
    <property type="entry name" value="Cu_Am_ox_TPQ-bd"/>
</dbReference>
<evidence type="ECO:0000256" key="1">
    <source>
        <dbReference type="ARBA" id="ARBA00001935"/>
    </source>
</evidence>
<dbReference type="PANTHER" id="PTHR10638:SF20">
    <property type="entry name" value="AMINE OXIDASE"/>
    <property type="match status" value="1"/>
</dbReference>
<dbReference type="InterPro" id="IPR016182">
    <property type="entry name" value="Cu_amine_oxidase_N-reg"/>
</dbReference>
<dbReference type="InterPro" id="IPR015328">
    <property type="entry name" value="DUF1965"/>
</dbReference>
<keyword evidence="14" id="KW-1185">Reference proteome</keyword>
<reference evidence="14" key="2">
    <citation type="submission" date="2015-01" db="EMBL/GenBank/DDBJ databases">
        <title>Evolutionary Origins and Diversification of the Mycorrhizal Mutualists.</title>
        <authorList>
            <consortium name="DOE Joint Genome Institute"/>
            <consortium name="Mycorrhizal Genomics Consortium"/>
            <person name="Kohler A."/>
            <person name="Kuo A."/>
            <person name="Nagy L.G."/>
            <person name="Floudas D."/>
            <person name="Copeland A."/>
            <person name="Barry K.W."/>
            <person name="Cichocki N."/>
            <person name="Veneault-Fourrey C."/>
            <person name="LaButti K."/>
            <person name="Lindquist E.A."/>
            <person name="Lipzen A."/>
            <person name="Lundell T."/>
            <person name="Morin E."/>
            <person name="Murat C."/>
            <person name="Riley R."/>
            <person name="Ohm R."/>
            <person name="Sun H."/>
            <person name="Tunlid A."/>
            <person name="Henrissat B."/>
            <person name="Grigoriev I.V."/>
            <person name="Hibbett D.S."/>
            <person name="Martin F."/>
        </authorList>
    </citation>
    <scope>NUCLEOTIDE SEQUENCE [LARGE SCALE GENOMIC DNA]</scope>
    <source>
        <strain evidence="14">Ve08.2h10</strain>
    </source>
</reference>
<dbReference type="AlphaFoldDB" id="A0A0D0DIL3"/>
<dbReference type="InterPro" id="IPR000269">
    <property type="entry name" value="Cu_amine_oxidase"/>
</dbReference>
<dbReference type="PANTHER" id="PTHR10638">
    <property type="entry name" value="COPPER AMINE OXIDASE"/>
    <property type="match status" value="1"/>
</dbReference>
<evidence type="ECO:0000259" key="12">
    <source>
        <dbReference type="Pfam" id="PF09248"/>
    </source>
</evidence>
<evidence type="ECO:0000256" key="5">
    <source>
        <dbReference type="ARBA" id="ARBA00023002"/>
    </source>
</evidence>
<dbReference type="Gene3D" id="3.10.450.40">
    <property type="match status" value="2"/>
</dbReference>
<feature type="domain" description="DUF1965" evidence="12">
    <location>
        <begin position="269"/>
        <end position="318"/>
    </location>
</feature>
<dbReference type="OrthoDB" id="3341590at2759"/>
<dbReference type="GO" id="GO:0008131">
    <property type="term" value="F:primary methylamine oxidase activity"/>
    <property type="evidence" value="ECO:0007669"/>
    <property type="project" value="InterPro"/>
</dbReference>
<dbReference type="PRINTS" id="PR00766">
    <property type="entry name" value="CUDAOXIDASE"/>
</dbReference>
<keyword evidence="6 9" id="KW-0186">Copper</keyword>
<keyword evidence="3 9" id="KW-0479">Metal-binding</keyword>
<dbReference type="GO" id="GO:0005507">
    <property type="term" value="F:copper ion binding"/>
    <property type="evidence" value="ECO:0007669"/>
    <property type="project" value="InterPro"/>
</dbReference>
<dbReference type="Gene3D" id="2.70.98.20">
    <property type="entry name" value="Copper amine oxidase, catalytic domain"/>
    <property type="match status" value="1"/>
</dbReference>
<evidence type="ECO:0000256" key="6">
    <source>
        <dbReference type="ARBA" id="ARBA00023008"/>
    </source>
</evidence>
<comment type="cofactor">
    <cofactor evidence="1">
        <name>Cu cation</name>
        <dbReference type="ChEBI" id="CHEBI:23378"/>
    </cofactor>
</comment>
<keyword evidence="4 7" id="KW-0801">TPQ</keyword>
<evidence type="ECO:0000256" key="2">
    <source>
        <dbReference type="ARBA" id="ARBA00007983"/>
    </source>
</evidence>
<evidence type="ECO:0000313" key="14">
    <source>
        <dbReference type="Proteomes" id="UP000054538"/>
    </source>
</evidence>
<dbReference type="Pfam" id="PF01179">
    <property type="entry name" value="Cu_amine_oxid"/>
    <property type="match status" value="1"/>
</dbReference>
<dbReference type="GO" id="GO:0048038">
    <property type="term" value="F:quinone binding"/>
    <property type="evidence" value="ECO:0007669"/>
    <property type="project" value="InterPro"/>
</dbReference>
<evidence type="ECO:0000259" key="10">
    <source>
        <dbReference type="Pfam" id="PF01179"/>
    </source>
</evidence>
<proteinExistence type="inferred from homology"/>
<feature type="modified residue" description="2',4',5'-topaquinone" evidence="8">
    <location>
        <position position="507"/>
    </location>
</feature>
<keyword evidence="5 9" id="KW-0560">Oxidoreductase</keyword>
<accession>A0A0D0DIL3</accession>
<evidence type="ECO:0000256" key="8">
    <source>
        <dbReference type="PIRSR" id="PIRSR600269-51"/>
    </source>
</evidence>
<evidence type="ECO:0000256" key="7">
    <source>
        <dbReference type="PIRSR" id="PIRSR600269-50"/>
    </source>
</evidence>
<protein>
    <recommendedName>
        <fullName evidence="9">Amine oxidase</fullName>
        <ecNumber evidence="9">1.4.3.-</ecNumber>
    </recommendedName>
</protein>
<dbReference type="GO" id="GO:0005886">
    <property type="term" value="C:plasma membrane"/>
    <property type="evidence" value="ECO:0007669"/>
    <property type="project" value="TreeGrafter"/>
</dbReference>
<dbReference type="SUPFAM" id="SSF49998">
    <property type="entry name" value="Amine oxidase catalytic domain"/>
    <property type="match status" value="1"/>
</dbReference>
<evidence type="ECO:0000259" key="11">
    <source>
        <dbReference type="Pfam" id="PF02727"/>
    </source>
</evidence>
<evidence type="ECO:0000256" key="4">
    <source>
        <dbReference type="ARBA" id="ARBA00022772"/>
    </source>
</evidence>
<evidence type="ECO:0000256" key="3">
    <source>
        <dbReference type="ARBA" id="ARBA00022723"/>
    </source>
</evidence>
<feature type="domain" description="Copper amine oxidase N2-terminal" evidence="11">
    <location>
        <begin position="116"/>
        <end position="175"/>
    </location>
</feature>
<name>A0A0D0DIL3_9AGAM</name>
<dbReference type="HOGENOM" id="CLU_015739_0_0_1"/>